<dbReference type="UniPathway" id="UPA00011"/>
<evidence type="ECO:0000259" key="6">
    <source>
        <dbReference type="SMART" id="SM01006"/>
    </source>
</evidence>
<evidence type="ECO:0000313" key="8">
    <source>
        <dbReference type="Proteomes" id="UP000001213"/>
    </source>
</evidence>
<dbReference type="InterPro" id="IPR019432">
    <property type="entry name" value="Acyltransferase_MbtK/IucB-like"/>
</dbReference>
<dbReference type="EMBL" id="CP001967">
    <property type="protein sequence ID" value="ADG80885.1"/>
    <property type="molecule type" value="Genomic_DNA"/>
</dbReference>
<comment type="function">
    <text evidence="1">Acyltransferase required for the direct transfer of medium- to long-chain fatty acyl moieties from a carrier protein (MbtL) on to the epsilon-amino group of lysine residue in the mycobactin core.</text>
</comment>
<accession>D5UZ38</accession>
<dbReference type="GO" id="GO:0019290">
    <property type="term" value="P:siderophore biosynthetic process"/>
    <property type="evidence" value="ECO:0007669"/>
    <property type="project" value="InterPro"/>
</dbReference>
<dbReference type="eggNOG" id="COG1670">
    <property type="taxonomic scope" value="Bacteria"/>
</dbReference>
<dbReference type="InterPro" id="IPR016181">
    <property type="entry name" value="Acyl_CoA_acyltransferase"/>
</dbReference>
<organism evidence="7 8">
    <name type="scientific">Tsukamurella paurometabola (strain ATCC 8368 / DSM 20162 / CCUG 35730 / CIP 100753 / JCM 10117 / KCTC 9821 / NBRC 16120 / NCIMB 702349 / NCTC 13040)</name>
    <name type="common">Corynebacterium paurometabolum</name>
    <dbReference type="NCBI Taxonomy" id="521096"/>
    <lineage>
        <taxon>Bacteria</taxon>
        <taxon>Bacillati</taxon>
        <taxon>Actinomycetota</taxon>
        <taxon>Actinomycetes</taxon>
        <taxon>Mycobacteriales</taxon>
        <taxon>Tsukamurellaceae</taxon>
        <taxon>Tsukamurella</taxon>
    </lineage>
</organism>
<dbReference type="Gene3D" id="3.40.630.30">
    <property type="match status" value="1"/>
</dbReference>
<reference evidence="8" key="1">
    <citation type="submission" date="2010-03" db="EMBL/GenBank/DDBJ databases">
        <title>The complete plasmid of Tsukamurella paurometabola DSM 20162.</title>
        <authorList>
            <consortium name="US DOE Joint Genome Institute (JGI-PGF)"/>
            <person name="Lucas S."/>
            <person name="Copeland A."/>
            <person name="Lapidus A."/>
            <person name="Glavina del Rio T."/>
            <person name="Dalin E."/>
            <person name="Tice H."/>
            <person name="Bruce D."/>
            <person name="Goodwin L."/>
            <person name="Pitluck S."/>
            <person name="Kyrpides N."/>
            <person name="Mavromatis K."/>
            <person name="Ivanova N."/>
            <person name="Mikhailova N."/>
            <person name="Munk A.C."/>
            <person name="Brettin T."/>
            <person name="Detter J.C."/>
            <person name="Tapia R."/>
            <person name="Han C."/>
            <person name="Larimer F."/>
            <person name="Land M."/>
            <person name="Hauser L."/>
            <person name="Markowitz V."/>
            <person name="Cheng J.-F."/>
            <person name="Hugenholtz P."/>
            <person name="Woyke T."/>
            <person name="Wu D."/>
            <person name="Jando M."/>
            <person name="Brambilla E."/>
            <person name="Klenk H.-P."/>
            <person name="Eisen J.A."/>
        </authorList>
    </citation>
    <scope>NUCLEOTIDE SEQUENCE [LARGE SCALE GENOMIC DNA]</scope>
    <source>
        <strain evidence="8">ATCC 8368 / DSM 20162 / CCUG 35730 / CIP 100753 / JCM 10117 / KCTC 9821 / NBRC 16120 / NCIMB 702349 / NCTC 13040</strain>
        <plasmid evidence="8">pTpau01</plasmid>
    </source>
</reference>
<dbReference type="GO" id="GO:0016410">
    <property type="term" value="F:N-acyltransferase activity"/>
    <property type="evidence" value="ECO:0007669"/>
    <property type="project" value="TreeGrafter"/>
</dbReference>
<protein>
    <recommendedName>
        <fullName evidence="3">Lysine N-acyltransferase MbtK</fullName>
    </recommendedName>
    <alternativeName>
        <fullName evidence="4">Mycobactin synthase protein K</fullName>
    </alternativeName>
</protein>
<dbReference type="KEGG" id="tpr:Tpau_4324"/>
<feature type="domain" description="Acyltransferase MbtK/IucB-like conserved" evidence="6">
    <location>
        <begin position="40"/>
        <end position="88"/>
    </location>
</feature>
<comment type="pathway">
    <text evidence="2">Siderophore biosynthesis; mycobactin biosynthesis.</text>
</comment>
<keyword evidence="7" id="KW-0614">Plasmid</keyword>
<evidence type="ECO:0000256" key="3">
    <source>
        <dbReference type="ARBA" id="ARBA00020586"/>
    </source>
</evidence>
<evidence type="ECO:0000313" key="7">
    <source>
        <dbReference type="EMBL" id="ADG80885.1"/>
    </source>
</evidence>
<dbReference type="HOGENOM" id="CLU_039848_4_0_11"/>
<dbReference type="RefSeq" id="WP_013128865.1">
    <property type="nucleotide sequence ID" value="NC_014159.1"/>
</dbReference>
<feature type="region of interest" description="Disordered" evidence="5">
    <location>
        <begin position="1"/>
        <end position="27"/>
    </location>
</feature>
<evidence type="ECO:0000256" key="4">
    <source>
        <dbReference type="ARBA" id="ARBA00031122"/>
    </source>
</evidence>
<evidence type="ECO:0000256" key="5">
    <source>
        <dbReference type="SAM" id="MobiDB-lite"/>
    </source>
</evidence>
<dbReference type="Proteomes" id="UP000001213">
    <property type="component" value="Plasmid pTpau01"/>
</dbReference>
<name>D5UZ38_TSUPD</name>
<keyword evidence="8" id="KW-1185">Reference proteome</keyword>
<dbReference type="PANTHER" id="PTHR31438:SF1">
    <property type="entry name" value="LYSINE N-ACYLTRANSFERASE C17G9.06C-RELATED"/>
    <property type="match status" value="1"/>
</dbReference>
<dbReference type="Pfam" id="PF13523">
    <property type="entry name" value="Acetyltransf_8"/>
    <property type="match status" value="1"/>
</dbReference>
<evidence type="ECO:0000256" key="1">
    <source>
        <dbReference type="ARBA" id="ARBA00003818"/>
    </source>
</evidence>
<gene>
    <name evidence="7" type="ordered locus">Tpau_4324</name>
</gene>
<dbReference type="PANTHER" id="PTHR31438">
    <property type="entry name" value="LYSINE N-ACYLTRANSFERASE C17G9.06C-RELATED"/>
    <property type="match status" value="1"/>
</dbReference>
<proteinExistence type="predicted"/>
<dbReference type="SMART" id="SM01006">
    <property type="entry name" value="AlcB"/>
    <property type="match status" value="1"/>
</dbReference>
<evidence type="ECO:0000256" key="2">
    <source>
        <dbReference type="ARBA" id="ARBA00005102"/>
    </source>
</evidence>
<sequence>MAESDSSTRTLPRQRPDPSPAHAAVPGPVVPVLHGRFGLRVVDPEGTDPQLIARWMALPHLVATWEQPWSAAQWAEDARLRLRGDYSVPVIFTVDGADAGYVELYRVTRDEVGGTYDAHPHDMGFHIATGETGLIGRGVITAFITELADGVLTAEPQCRRMVGDPAVDNARIHRALTKAGFVHRDTVDVRPGRRISLFIRSRPDD</sequence>
<feature type="compositionally biased region" description="Polar residues" evidence="5">
    <location>
        <begin position="1"/>
        <end position="11"/>
    </location>
</feature>
<dbReference type="SUPFAM" id="SSF55729">
    <property type="entry name" value="Acyl-CoA N-acyltransferases (Nat)"/>
    <property type="match status" value="1"/>
</dbReference>
<reference evidence="7 8" key="2">
    <citation type="journal article" date="2011" name="Stand. Genomic Sci.">
        <title>Complete genome sequence of Tsukamurella paurometabola type strain (no. 33).</title>
        <authorList>
            <person name="Munk A.C."/>
            <person name="Lapidus A."/>
            <person name="Lucas S."/>
            <person name="Nolan M."/>
            <person name="Tice H."/>
            <person name="Cheng J.F."/>
            <person name="Del Rio T.G."/>
            <person name="Goodwin L."/>
            <person name="Pitluck S."/>
            <person name="Liolios K."/>
            <person name="Huntemann M."/>
            <person name="Ivanova N."/>
            <person name="Mavromatis K."/>
            <person name="Mikhailova N."/>
            <person name="Pati A."/>
            <person name="Chen A."/>
            <person name="Palaniappan K."/>
            <person name="Tapia R."/>
            <person name="Han C."/>
            <person name="Land M."/>
            <person name="Hauser L."/>
            <person name="Chang Y.J."/>
            <person name="Jeffries C.D."/>
            <person name="Brettin T."/>
            <person name="Yasawong M."/>
            <person name="Brambilla E.M."/>
            <person name="Rohde M."/>
            <person name="Sikorski J."/>
            <person name="Goker M."/>
            <person name="Detter J.C."/>
            <person name="Woyke T."/>
            <person name="Bristow J."/>
            <person name="Eisen J.A."/>
            <person name="Markowitz V."/>
            <person name="Hugenholtz P."/>
            <person name="Kyrpides N.C."/>
            <person name="Klenk H.P."/>
        </authorList>
    </citation>
    <scope>NUCLEOTIDE SEQUENCE [LARGE SCALE GENOMIC DNA]</scope>
    <source>
        <strain evidence="8">ATCC 8368 / DSM 20162 / CCUG 35730 / CIP 100753 / JCM 10117 / KCTC 9821 / NBRC 16120 / NCIMB 702349 / NCTC 13040</strain>
        <plasmid evidence="7">pTpau01</plasmid>
    </source>
</reference>
<geneLocation type="plasmid" evidence="7 8">
    <name>pTpau01</name>
</geneLocation>
<dbReference type="AlphaFoldDB" id="D5UZ38"/>